<dbReference type="InterPro" id="IPR017786">
    <property type="entry name" value="TF_choline_sulphate-util"/>
</dbReference>
<dbReference type="InterPro" id="IPR000847">
    <property type="entry name" value="LysR_HTH_N"/>
</dbReference>
<protein>
    <submittedName>
        <fullName evidence="6">Choline sulfate utilization transcriptional regulator</fullName>
    </submittedName>
</protein>
<keyword evidence="4" id="KW-0804">Transcription</keyword>
<comment type="similarity">
    <text evidence="1">Belongs to the LysR transcriptional regulatory family.</text>
</comment>
<evidence type="ECO:0000256" key="1">
    <source>
        <dbReference type="ARBA" id="ARBA00009437"/>
    </source>
</evidence>
<gene>
    <name evidence="6" type="ORF">ACFFUV_17480</name>
</gene>
<proteinExistence type="inferred from homology"/>
<dbReference type="NCBIfam" id="TIGR03418">
    <property type="entry name" value="chol_sulf_TF"/>
    <property type="match status" value="1"/>
</dbReference>
<keyword evidence="3" id="KW-0238">DNA-binding</keyword>
<dbReference type="Proteomes" id="UP001589645">
    <property type="component" value="Unassembled WGS sequence"/>
</dbReference>
<evidence type="ECO:0000256" key="4">
    <source>
        <dbReference type="ARBA" id="ARBA00023163"/>
    </source>
</evidence>
<evidence type="ECO:0000256" key="3">
    <source>
        <dbReference type="ARBA" id="ARBA00023125"/>
    </source>
</evidence>
<comment type="caution">
    <text evidence="6">The sequence shown here is derived from an EMBL/GenBank/DDBJ whole genome shotgun (WGS) entry which is preliminary data.</text>
</comment>
<evidence type="ECO:0000256" key="2">
    <source>
        <dbReference type="ARBA" id="ARBA00023015"/>
    </source>
</evidence>
<dbReference type="Pfam" id="PF03466">
    <property type="entry name" value="LysR_substrate"/>
    <property type="match status" value="1"/>
</dbReference>
<dbReference type="PANTHER" id="PTHR30537">
    <property type="entry name" value="HTH-TYPE TRANSCRIPTIONAL REGULATOR"/>
    <property type="match status" value="1"/>
</dbReference>
<dbReference type="PRINTS" id="PR00039">
    <property type="entry name" value="HTHLYSR"/>
</dbReference>
<dbReference type="InterPro" id="IPR036390">
    <property type="entry name" value="WH_DNA-bd_sf"/>
</dbReference>
<dbReference type="PANTHER" id="PTHR30537:SF26">
    <property type="entry name" value="GLYCINE CLEAVAGE SYSTEM TRANSCRIPTIONAL ACTIVATOR"/>
    <property type="match status" value="1"/>
</dbReference>
<dbReference type="Gene3D" id="1.10.10.10">
    <property type="entry name" value="Winged helix-like DNA-binding domain superfamily/Winged helix DNA-binding domain"/>
    <property type="match status" value="1"/>
</dbReference>
<keyword evidence="7" id="KW-1185">Reference proteome</keyword>
<dbReference type="SUPFAM" id="SSF46785">
    <property type="entry name" value="Winged helix' DNA-binding domain"/>
    <property type="match status" value="1"/>
</dbReference>
<accession>A0ABV5HR78</accession>
<evidence type="ECO:0000259" key="5">
    <source>
        <dbReference type="PROSITE" id="PS50931"/>
    </source>
</evidence>
<evidence type="ECO:0000313" key="6">
    <source>
        <dbReference type="EMBL" id="MFB9136762.1"/>
    </source>
</evidence>
<dbReference type="Gene3D" id="3.40.190.10">
    <property type="entry name" value="Periplasmic binding protein-like II"/>
    <property type="match status" value="2"/>
</dbReference>
<dbReference type="CDD" id="cd08432">
    <property type="entry name" value="PBP2_GcdR_TrpI_HvrB_AmpR_like"/>
    <property type="match status" value="1"/>
</dbReference>
<name>A0ABV5HR78_9VIBR</name>
<dbReference type="EMBL" id="JBHMEP010000007">
    <property type="protein sequence ID" value="MFB9136762.1"/>
    <property type="molecule type" value="Genomic_DNA"/>
</dbReference>
<reference evidence="6 7" key="1">
    <citation type="submission" date="2024-09" db="EMBL/GenBank/DDBJ databases">
        <authorList>
            <person name="Sun Q."/>
            <person name="Mori K."/>
        </authorList>
    </citation>
    <scope>NUCLEOTIDE SEQUENCE [LARGE SCALE GENOMIC DNA]</scope>
    <source>
        <strain evidence="6 7">CECT 8064</strain>
    </source>
</reference>
<sequence>MLSKNDHLPLQALVVFEASARLLSFTAAARELGTTQPAVSQQIRGLEKELGVALFERIYRGVTLTDDGHVLLETTQQSLGDLRKVLQKIMQNKQSPRINFATDFAFASYWLMPKLAEFRRLHPEIDIRIQTSQSAIDLVSTEADIAILFGDGHYQGYNSEKLLSETVYPVCSPKLLEHYAGFTTIEQLSHAPLLKLNADLGQKWIDWETLFTSHGRRWTPPDSLMELDNYTLVAQAAIAGQGVALGWSPLLDNFIDSGVLVALKQFSVSTDHGYYIVTGSGHAPNEHVAHFLSWMKSQSAAL</sequence>
<dbReference type="PROSITE" id="PS50931">
    <property type="entry name" value="HTH_LYSR"/>
    <property type="match status" value="1"/>
</dbReference>
<dbReference type="InterPro" id="IPR058163">
    <property type="entry name" value="LysR-type_TF_proteobact-type"/>
</dbReference>
<evidence type="ECO:0000313" key="7">
    <source>
        <dbReference type="Proteomes" id="UP001589645"/>
    </source>
</evidence>
<dbReference type="InterPro" id="IPR005119">
    <property type="entry name" value="LysR_subst-bd"/>
</dbReference>
<dbReference type="InterPro" id="IPR036388">
    <property type="entry name" value="WH-like_DNA-bd_sf"/>
</dbReference>
<dbReference type="Pfam" id="PF00126">
    <property type="entry name" value="HTH_1"/>
    <property type="match status" value="1"/>
</dbReference>
<keyword evidence="2" id="KW-0805">Transcription regulation</keyword>
<organism evidence="6 7">
    <name type="scientific">Vibrio olivae</name>
    <dbReference type="NCBI Taxonomy" id="1243002"/>
    <lineage>
        <taxon>Bacteria</taxon>
        <taxon>Pseudomonadati</taxon>
        <taxon>Pseudomonadota</taxon>
        <taxon>Gammaproteobacteria</taxon>
        <taxon>Vibrionales</taxon>
        <taxon>Vibrionaceae</taxon>
        <taxon>Vibrio</taxon>
    </lineage>
</organism>
<dbReference type="SUPFAM" id="SSF53850">
    <property type="entry name" value="Periplasmic binding protein-like II"/>
    <property type="match status" value="1"/>
</dbReference>
<dbReference type="RefSeq" id="WP_390195213.1">
    <property type="nucleotide sequence ID" value="NZ_JBHMEP010000007.1"/>
</dbReference>
<feature type="domain" description="HTH lysR-type" evidence="5">
    <location>
        <begin position="8"/>
        <end position="65"/>
    </location>
</feature>